<proteinExistence type="predicted"/>
<protein>
    <submittedName>
        <fullName evidence="2">Uncharacterized protein</fullName>
    </submittedName>
</protein>
<sequence length="154" mass="15790">MNAVRLHAPFGLKAVLLAAAAFALSAAVAGCFSPPQSVEPPPVVDPTVDPADADLHARIAAALAGDADAARLYAAFYRLIADRLEAGDWNTTSDLAALAGRAAALLELPGRLSAVVAEELDPVLNPPGPLTDERRTRAAAAFARLADACGEAVR</sequence>
<accession>A0ABX1VK15</accession>
<dbReference type="RefSeq" id="WP_171189438.1">
    <property type="nucleotide sequence ID" value="NZ_WTPX01000163.1"/>
</dbReference>
<dbReference type="PROSITE" id="PS51257">
    <property type="entry name" value="PROKAR_LIPOPROTEIN"/>
    <property type="match status" value="1"/>
</dbReference>
<keyword evidence="3" id="KW-1185">Reference proteome</keyword>
<comment type="caution">
    <text evidence="2">The sequence shown here is derived from an EMBL/GenBank/DDBJ whole genome shotgun (WGS) entry which is preliminary data.</text>
</comment>
<dbReference type="EMBL" id="WTPX01000163">
    <property type="protein sequence ID" value="NNJ27527.1"/>
    <property type="molecule type" value="Genomic_DNA"/>
</dbReference>
<name>A0ABX1VK15_9PLAN</name>
<feature type="signal peptide" evidence="1">
    <location>
        <begin position="1"/>
        <end position="29"/>
    </location>
</feature>
<gene>
    <name evidence="2" type="ORF">LzC2_36320</name>
</gene>
<feature type="chain" id="PRO_5046993919" evidence="1">
    <location>
        <begin position="30"/>
        <end position="154"/>
    </location>
</feature>
<evidence type="ECO:0000313" key="3">
    <source>
        <dbReference type="Proteomes" id="UP000609651"/>
    </source>
</evidence>
<keyword evidence="1" id="KW-0732">Signal</keyword>
<evidence type="ECO:0000256" key="1">
    <source>
        <dbReference type="SAM" id="SignalP"/>
    </source>
</evidence>
<dbReference type="Proteomes" id="UP000609651">
    <property type="component" value="Unassembled WGS sequence"/>
</dbReference>
<organism evidence="2 3">
    <name type="scientific">Alienimonas chondri</name>
    <dbReference type="NCBI Taxonomy" id="2681879"/>
    <lineage>
        <taxon>Bacteria</taxon>
        <taxon>Pseudomonadati</taxon>
        <taxon>Planctomycetota</taxon>
        <taxon>Planctomycetia</taxon>
        <taxon>Planctomycetales</taxon>
        <taxon>Planctomycetaceae</taxon>
        <taxon>Alienimonas</taxon>
    </lineage>
</organism>
<reference evidence="2 3" key="1">
    <citation type="journal article" date="2020" name="Syst. Appl. Microbiol.">
        <title>Alienimonas chondri sp. nov., a novel planctomycete isolated from the biofilm of the red alga Chondrus crispus.</title>
        <authorList>
            <person name="Vitorino I."/>
            <person name="Albuquerque L."/>
            <person name="Wiegand S."/>
            <person name="Kallscheuer N."/>
            <person name="da Costa M.S."/>
            <person name="Lobo-da-Cunha A."/>
            <person name="Jogler C."/>
            <person name="Lage O.M."/>
        </authorList>
    </citation>
    <scope>NUCLEOTIDE SEQUENCE [LARGE SCALE GENOMIC DNA]</scope>
    <source>
        <strain evidence="2 3">LzC2</strain>
    </source>
</reference>
<evidence type="ECO:0000313" key="2">
    <source>
        <dbReference type="EMBL" id="NNJ27527.1"/>
    </source>
</evidence>